<dbReference type="InterPro" id="IPR001012">
    <property type="entry name" value="UBX_dom"/>
</dbReference>
<dbReference type="PROSITE" id="PS50033">
    <property type="entry name" value="UBX"/>
    <property type="match status" value="1"/>
</dbReference>
<dbReference type="SUPFAM" id="SSF54236">
    <property type="entry name" value="Ubiquitin-like"/>
    <property type="match status" value="1"/>
</dbReference>
<keyword evidence="4" id="KW-0863">Zinc-finger</keyword>
<protein>
    <recommendedName>
        <fullName evidence="9">Ubiquitin thioesterase OTU</fullName>
        <ecNumber evidence="9">3.4.19.12</ecNumber>
    </recommendedName>
</protein>
<feature type="domain" description="Ubiquitin-like" evidence="11">
    <location>
        <begin position="6"/>
        <end position="86"/>
    </location>
</feature>
<dbReference type="GO" id="GO:0016579">
    <property type="term" value="P:protein deubiquitination"/>
    <property type="evidence" value="ECO:0007669"/>
    <property type="project" value="TreeGrafter"/>
</dbReference>
<keyword evidence="5 9" id="KW-0833">Ubl conjugation pathway</keyword>
<evidence type="ECO:0000259" key="10">
    <source>
        <dbReference type="PROSITE" id="PS50033"/>
    </source>
</evidence>
<evidence type="ECO:0000259" key="11">
    <source>
        <dbReference type="PROSITE" id="PS50053"/>
    </source>
</evidence>
<dbReference type="InterPro" id="IPR029071">
    <property type="entry name" value="Ubiquitin-like_domsf"/>
</dbReference>
<keyword evidence="3" id="KW-0479">Metal-binding</keyword>
<dbReference type="PANTHER" id="PTHR13312:SF0">
    <property type="entry name" value="UBIQUITIN THIOESTERASE OTU1"/>
    <property type="match status" value="1"/>
</dbReference>
<dbReference type="PROSITE" id="PS00028">
    <property type="entry name" value="ZINC_FINGER_C2H2_1"/>
    <property type="match status" value="1"/>
</dbReference>
<accession>A0AAD9KNI0</accession>
<dbReference type="PROSITE" id="PS50802">
    <property type="entry name" value="OTU"/>
    <property type="match status" value="1"/>
</dbReference>
<dbReference type="AlphaFoldDB" id="A0AAD9KNI0"/>
<evidence type="ECO:0000259" key="12">
    <source>
        <dbReference type="PROSITE" id="PS50802"/>
    </source>
</evidence>
<evidence type="ECO:0000256" key="3">
    <source>
        <dbReference type="ARBA" id="ARBA00022723"/>
    </source>
</evidence>
<keyword evidence="6 9" id="KW-0378">Hydrolase</keyword>
<dbReference type="InterPro" id="IPR003323">
    <property type="entry name" value="OTU_dom"/>
</dbReference>
<dbReference type="Proteomes" id="UP001209878">
    <property type="component" value="Unassembled WGS sequence"/>
</dbReference>
<dbReference type="FunFam" id="3.10.20.90:FF:000096">
    <property type="entry name" value="Ubiquitin thioesterase OTU1"/>
    <property type="match status" value="1"/>
</dbReference>
<comment type="subcellular location">
    <subcellularLocation>
        <location evidence="9">Cytoplasm</location>
    </subcellularLocation>
</comment>
<dbReference type="CDD" id="cd22745">
    <property type="entry name" value="OTU_OTU1"/>
    <property type="match status" value="1"/>
</dbReference>
<feature type="domain" description="UBX" evidence="10">
    <location>
        <begin position="1"/>
        <end position="79"/>
    </location>
</feature>
<dbReference type="InterPro" id="IPR000626">
    <property type="entry name" value="Ubiquitin-like_dom"/>
</dbReference>
<dbReference type="PANTHER" id="PTHR13312">
    <property type="entry name" value="HIV-INDUCED PROTEIN-7-LIKE PROTEASE"/>
    <property type="match status" value="1"/>
</dbReference>
<dbReference type="GO" id="GO:0030968">
    <property type="term" value="P:endoplasmic reticulum unfolded protein response"/>
    <property type="evidence" value="ECO:0007669"/>
    <property type="project" value="TreeGrafter"/>
</dbReference>
<evidence type="ECO:0000256" key="1">
    <source>
        <dbReference type="ARBA" id="ARBA00000707"/>
    </source>
</evidence>
<dbReference type="Pfam" id="PF24560">
    <property type="entry name" value="zf-C2H2_OTU1_C"/>
    <property type="match status" value="1"/>
</dbReference>
<comment type="caution">
    <text evidence="13">The sequence shown here is derived from an EMBL/GenBank/DDBJ whole genome shotgun (WGS) entry which is preliminary data.</text>
</comment>
<dbReference type="CDD" id="cd17059">
    <property type="entry name" value="Ubl_OTU1"/>
    <property type="match status" value="1"/>
</dbReference>
<dbReference type="EC" id="3.4.19.12" evidence="9"/>
<comment type="function">
    <text evidence="9">Hydrolase that can remove conjugated ubiquitin from proteins and may therefore play an important regulatory role at the level of protein turnover by preventing degradation.</text>
</comment>
<dbReference type="SUPFAM" id="SSF54001">
    <property type="entry name" value="Cysteine proteinases"/>
    <property type="match status" value="1"/>
</dbReference>
<dbReference type="Gene3D" id="3.90.70.80">
    <property type="match status" value="1"/>
</dbReference>
<dbReference type="InterPro" id="IPR038765">
    <property type="entry name" value="Papain-like_cys_pep_sf"/>
</dbReference>
<evidence type="ECO:0000256" key="6">
    <source>
        <dbReference type="ARBA" id="ARBA00022801"/>
    </source>
</evidence>
<dbReference type="GO" id="GO:0005829">
    <property type="term" value="C:cytosol"/>
    <property type="evidence" value="ECO:0007669"/>
    <property type="project" value="TreeGrafter"/>
</dbReference>
<dbReference type="InterPro" id="IPR013087">
    <property type="entry name" value="Znf_C2H2_type"/>
</dbReference>
<dbReference type="Pfam" id="PF02338">
    <property type="entry name" value="OTU"/>
    <property type="match status" value="1"/>
</dbReference>
<keyword evidence="8" id="KW-0862">Zinc</keyword>
<keyword evidence="2" id="KW-0645">Protease</keyword>
<evidence type="ECO:0000313" key="13">
    <source>
        <dbReference type="EMBL" id="KAK2173713.1"/>
    </source>
</evidence>
<keyword evidence="9" id="KW-0963">Cytoplasm</keyword>
<keyword evidence="7 9" id="KW-0788">Thiol protease</keyword>
<evidence type="ECO:0000313" key="14">
    <source>
        <dbReference type="Proteomes" id="UP001209878"/>
    </source>
</evidence>
<dbReference type="Pfam" id="PF21403">
    <property type="entry name" value="OTU1_UBXL"/>
    <property type="match status" value="1"/>
</dbReference>
<comment type="catalytic activity">
    <reaction evidence="1 9">
        <text>Thiol-dependent hydrolysis of ester, thioester, amide, peptide and isopeptide bonds formed by the C-terminal Gly of ubiquitin (a 76-residue protein attached to proteins as an intracellular targeting signal).</text>
        <dbReference type="EC" id="3.4.19.12"/>
    </reaction>
</comment>
<reference evidence="13" key="1">
    <citation type="journal article" date="2023" name="Mol. Biol. Evol.">
        <title>Third-Generation Sequencing Reveals the Adaptive Role of the Epigenome in Three Deep-Sea Polychaetes.</title>
        <authorList>
            <person name="Perez M."/>
            <person name="Aroh O."/>
            <person name="Sun Y."/>
            <person name="Lan Y."/>
            <person name="Juniper S.K."/>
            <person name="Young C.R."/>
            <person name="Angers B."/>
            <person name="Qian P.Y."/>
        </authorList>
    </citation>
    <scope>NUCLEOTIDE SEQUENCE</scope>
    <source>
        <strain evidence="13">R07B-5</strain>
    </source>
</reference>
<evidence type="ECO:0000256" key="8">
    <source>
        <dbReference type="ARBA" id="ARBA00022833"/>
    </source>
</evidence>
<dbReference type="Gene3D" id="3.10.20.90">
    <property type="entry name" value="Phosphatidylinositol 3-kinase Catalytic Subunit, Chain A, domain 1"/>
    <property type="match status" value="1"/>
</dbReference>
<evidence type="ECO:0000256" key="4">
    <source>
        <dbReference type="ARBA" id="ARBA00022771"/>
    </source>
</evidence>
<sequence>MAGETLSLRLKTKTGQRVVSHLTPESTVDDLKMIAAEHAHIPSSALRLLAGFPPKPVDVTDGSKSLRSLNIRHGDTVIVEEESRIGPPPVTLKEGYNDSVLREIQSQYLSGGGILTRQVVPANNSCLFTAFNLAMNSGQLNLASARPTRELIARIVASDPVKYNDAFLGKTNAEYCSWIRDSESWGGAIEVSILSMHYKLEIDVVDTQAVRINRFGEDQHYAERVLLIYDGIHYDCLMLEPADPSLRCITKFPTSDSNILSQAMELAEEAKSSRQYTDVKNLSLKCLVCGKGLARPTDAETHAKETGHINFGEM</sequence>
<proteinExistence type="predicted"/>
<dbReference type="InterPro" id="IPR057766">
    <property type="entry name" value="Znf-C2H2_OTU1-like_C"/>
</dbReference>
<evidence type="ECO:0000256" key="5">
    <source>
        <dbReference type="ARBA" id="ARBA00022786"/>
    </source>
</evidence>
<organism evidence="13 14">
    <name type="scientific">Ridgeia piscesae</name>
    <name type="common">Tubeworm</name>
    <dbReference type="NCBI Taxonomy" id="27915"/>
    <lineage>
        <taxon>Eukaryota</taxon>
        <taxon>Metazoa</taxon>
        <taxon>Spiralia</taxon>
        <taxon>Lophotrochozoa</taxon>
        <taxon>Annelida</taxon>
        <taxon>Polychaeta</taxon>
        <taxon>Sedentaria</taxon>
        <taxon>Canalipalpata</taxon>
        <taxon>Sabellida</taxon>
        <taxon>Siboglinidae</taxon>
        <taxon>Ridgeia</taxon>
    </lineage>
</organism>
<evidence type="ECO:0000256" key="9">
    <source>
        <dbReference type="RuleBase" id="RU367104"/>
    </source>
</evidence>
<dbReference type="GO" id="GO:0008270">
    <property type="term" value="F:zinc ion binding"/>
    <property type="evidence" value="ECO:0007669"/>
    <property type="project" value="UniProtKB-KW"/>
</dbReference>
<name>A0AAD9KNI0_RIDPI</name>
<dbReference type="InterPro" id="IPR048857">
    <property type="entry name" value="OTU1_Ubl"/>
</dbReference>
<keyword evidence="14" id="KW-1185">Reference proteome</keyword>
<dbReference type="PROSITE" id="PS50053">
    <property type="entry name" value="UBIQUITIN_2"/>
    <property type="match status" value="1"/>
</dbReference>
<dbReference type="GO" id="GO:0005634">
    <property type="term" value="C:nucleus"/>
    <property type="evidence" value="ECO:0007669"/>
    <property type="project" value="TreeGrafter"/>
</dbReference>
<evidence type="ECO:0000256" key="7">
    <source>
        <dbReference type="ARBA" id="ARBA00022807"/>
    </source>
</evidence>
<dbReference type="EMBL" id="JAODUO010000853">
    <property type="protein sequence ID" value="KAK2173713.1"/>
    <property type="molecule type" value="Genomic_DNA"/>
</dbReference>
<dbReference type="GO" id="GO:0036503">
    <property type="term" value="P:ERAD pathway"/>
    <property type="evidence" value="ECO:0007669"/>
    <property type="project" value="TreeGrafter"/>
</dbReference>
<gene>
    <name evidence="13" type="ORF">NP493_854g00062</name>
</gene>
<dbReference type="GO" id="GO:0004843">
    <property type="term" value="F:cysteine-type deubiquitinase activity"/>
    <property type="evidence" value="ECO:0007669"/>
    <property type="project" value="UniProtKB-UniRule"/>
</dbReference>
<feature type="domain" description="OTU" evidence="12">
    <location>
        <begin position="115"/>
        <end position="227"/>
    </location>
</feature>
<evidence type="ECO:0000256" key="2">
    <source>
        <dbReference type="ARBA" id="ARBA00022670"/>
    </source>
</evidence>